<keyword evidence="1" id="KW-0472">Membrane</keyword>
<keyword evidence="1" id="KW-0812">Transmembrane</keyword>
<proteinExistence type="predicted"/>
<name>A0A7W7ZVF1_9BACT</name>
<feature type="transmembrane region" description="Helical" evidence="1">
    <location>
        <begin position="25"/>
        <end position="51"/>
    </location>
</feature>
<dbReference type="EMBL" id="JACHIO010000027">
    <property type="protein sequence ID" value="MBB5066404.1"/>
    <property type="molecule type" value="Genomic_DNA"/>
</dbReference>
<accession>A0A7W7ZVF1</accession>
<reference evidence="2 3" key="1">
    <citation type="submission" date="2020-08" db="EMBL/GenBank/DDBJ databases">
        <title>Genomic Encyclopedia of Type Strains, Phase IV (KMG-V): Genome sequencing to study the core and pangenomes of soil and plant-associated prokaryotes.</title>
        <authorList>
            <person name="Whitman W."/>
        </authorList>
    </citation>
    <scope>NUCLEOTIDE SEQUENCE [LARGE SCALE GENOMIC DNA]</scope>
    <source>
        <strain evidence="2 3">X5P3</strain>
    </source>
</reference>
<evidence type="ECO:0000256" key="1">
    <source>
        <dbReference type="SAM" id="Phobius"/>
    </source>
</evidence>
<protein>
    <submittedName>
        <fullName evidence="2">Methyl-accepting chemotaxis protein</fullName>
    </submittedName>
</protein>
<comment type="caution">
    <text evidence="2">The sequence shown here is derived from an EMBL/GenBank/DDBJ whole genome shotgun (WGS) entry which is preliminary data.</text>
</comment>
<dbReference type="Proteomes" id="UP000584867">
    <property type="component" value="Unassembled WGS sequence"/>
</dbReference>
<evidence type="ECO:0000313" key="3">
    <source>
        <dbReference type="Proteomes" id="UP000584867"/>
    </source>
</evidence>
<gene>
    <name evidence="2" type="ORF">HDF15_004781</name>
</gene>
<keyword evidence="1" id="KW-1133">Transmembrane helix</keyword>
<organism evidence="2 3">
    <name type="scientific">Granulicella mallensis</name>
    <dbReference type="NCBI Taxonomy" id="940614"/>
    <lineage>
        <taxon>Bacteria</taxon>
        <taxon>Pseudomonadati</taxon>
        <taxon>Acidobacteriota</taxon>
        <taxon>Terriglobia</taxon>
        <taxon>Terriglobales</taxon>
        <taxon>Acidobacteriaceae</taxon>
        <taxon>Granulicella</taxon>
    </lineage>
</organism>
<dbReference type="RefSeq" id="WP_184259965.1">
    <property type="nucleotide sequence ID" value="NZ_JACHIO010000027.1"/>
</dbReference>
<dbReference type="AlphaFoldDB" id="A0A7W7ZVF1"/>
<evidence type="ECO:0000313" key="2">
    <source>
        <dbReference type="EMBL" id="MBB5066404.1"/>
    </source>
</evidence>
<sequence length="187" mass="20832">MPATRGLMMFLWQSNESLNNHDIHLIMWFVLIIAVALAVQAFAFVMAAIFASKLLLKLESLAERTEARTSPLLTRTTEVLEEISPKIRSISANVEQMSYTVRAKCDEVGETLSQINRTVVDANNRTRTQVARVDDLVTDALHTTQQVSHVVQEGIRVPVKQMAGIIAGLKAGLETFVKLSPFGKRRE</sequence>